<feature type="non-terminal residue" evidence="1">
    <location>
        <position position="58"/>
    </location>
</feature>
<proteinExistence type="predicted"/>
<reference evidence="1" key="1">
    <citation type="submission" date="2018-05" db="EMBL/GenBank/DDBJ databases">
        <title>Draft genome of Mucuna pruriens seed.</title>
        <authorList>
            <person name="Nnadi N.E."/>
            <person name="Vos R."/>
            <person name="Hasami M.H."/>
            <person name="Devisetty U.K."/>
            <person name="Aguiy J.C."/>
        </authorList>
    </citation>
    <scope>NUCLEOTIDE SEQUENCE [LARGE SCALE GENOMIC DNA]</scope>
    <source>
        <strain evidence="1">JCA_2017</strain>
    </source>
</reference>
<accession>A0A371HL72</accession>
<gene>
    <name evidence="1" type="ORF">CR513_12864</name>
</gene>
<sequence length="58" mass="6584">MDMFKDAKRNLWVWTIHLKCNCGYDILLKINKVESAMLVACFTNGTSPNCRGVFLLGC</sequence>
<dbReference type="AlphaFoldDB" id="A0A371HL72"/>
<organism evidence="1 2">
    <name type="scientific">Mucuna pruriens</name>
    <name type="common">Velvet bean</name>
    <name type="synonym">Dolichos pruriens</name>
    <dbReference type="NCBI Taxonomy" id="157652"/>
    <lineage>
        <taxon>Eukaryota</taxon>
        <taxon>Viridiplantae</taxon>
        <taxon>Streptophyta</taxon>
        <taxon>Embryophyta</taxon>
        <taxon>Tracheophyta</taxon>
        <taxon>Spermatophyta</taxon>
        <taxon>Magnoliopsida</taxon>
        <taxon>eudicotyledons</taxon>
        <taxon>Gunneridae</taxon>
        <taxon>Pentapetalae</taxon>
        <taxon>rosids</taxon>
        <taxon>fabids</taxon>
        <taxon>Fabales</taxon>
        <taxon>Fabaceae</taxon>
        <taxon>Papilionoideae</taxon>
        <taxon>50 kb inversion clade</taxon>
        <taxon>NPAAA clade</taxon>
        <taxon>indigoferoid/millettioid clade</taxon>
        <taxon>Phaseoleae</taxon>
        <taxon>Mucuna</taxon>
    </lineage>
</organism>
<evidence type="ECO:0000313" key="1">
    <source>
        <dbReference type="EMBL" id="RDY03546.1"/>
    </source>
</evidence>
<protein>
    <submittedName>
        <fullName evidence="1">Uncharacterized protein</fullName>
    </submittedName>
</protein>
<dbReference type="Proteomes" id="UP000257109">
    <property type="component" value="Unassembled WGS sequence"/>
</dbReference>
<name>A0A371HL72_MUCPR</name>
<keyword evidence="2" id="KW-1185">Reference proteome</keyword>
<dbReference type="EMBL" id="QJKJ01002280">
    <property type="protein sequence ID" value="RDY03546.1"/>
    <property type="molecule type" value="Genomic_DNA"/>
</dbReference>
<comment type="caution">
    <text evidence="1">The sequence shown here is derived from an EMBL/GenBank/DDBJ whole genome shotgun (WGS) entry which is preliminary data.</text>
</comment>
<evidence type="ECO:0000313" key="2">
    <source>
        <dbReference type="Proteomes" id="UP000257109"/>
    </source>
</evidence>